<feature type="transmembrane region" description="Helical" evidence="6">
    <location>
        <begin position="6"/>
        <end position="22"/>
    </location>
</feature>
<dbReference type="RefSeq" id="WP_027944418.1">
    <property type="nucleotide sequence ID" value="NZ_BSTI01000020.1"/>
</dbReference>
<dbReference type="Pfam" id="PF13244">
    <property type="entry name" value="MbhD"/>
    <property type="match status" value="1"/>
</dbReference>
<evidence type="ECO:0000256" key="3">
    <source>
        <dbReference type="ARBA" id="ARBA00022692"/>
    </source>
</evidence>
<dbReference type="EMBL" id="BSTI01000020">
    <property type="protein sequence ID" value="GLY70100.1"/>
    <property type="molecule type" value="Genomic_DNA"/>
</dbReference>
<evidence type="ECO:0000313" key="9">
    <source>
        <dbReference type="Proteomes" id="UP001165136"/>
    </source>
</evidence>
<evidence type="ECO:0000256" key="5">
    <source>
        <dbReference type="ARBA" id="ARBA00023136"/>
    </source>
</evidence>
<keyword evidence="2" id="KW-1003">Cell membrane</keyword>
<comment type="subcellular location">
    <subcellularLocation>
        <location evidence="1">Cell membrane</location>
        <topology evidence="1">Multi-pass membrane protein</topology>
    </subcellularLocation>
</comment>
<evidence type="ECO:0000256" key="4">
    <source>
        <dbReference type="ARBA" id="ARBA00022989"/>
    </source>
</evidence>
<evidence type="ECO:0000256" key="2">
    <source>
        <dbReference type="ARBA" id="ARBA00022475"/>
    </source>
</evidence>
<name>A0A9W6VIW1_9PSEU</name>
<evidence type="ECO:0000256" key="6">
    <source>
        <dbReference type="SAM" id="Phobius"/>
    </source>
</evidence>
<accession>A0A9W6VIW1</accession>
<dbReference type="InterPro" id="IPR025383">
    <property type="entry name" value="MrpA_C/MbhD"/>
</dbReference>
<keyword evidence="9" id="KW-1185">Reference proteome</keyword>
<dbReference type="AlphaFoldDB" id="A0A9W6VIW1"/>
<evidence type="ECO:0000256" key="1">
    <source>
        <dbReference type="ARBA" id="ARBA00004651"/>
    </source>
</evidence>
<dbReference type="Proteomes" id="UP001165136">
    <property type="component" value="Unassembled WGS sequence"/>
</dbReference>
<organism evidence="8 9">
    <name type="scientific">Amycolatopsis taiwanensis</name>
    <dbReference type="NCBI Taxonomy" id="342230"/>
    <lineage>
        <taxon>Bacteria</taxon>
        <taxon>Bacillati</taxon>
        <taxon>Actinomycetota</taxon>
        <taxon>Actinomycetes</taxon>
        <taxon>Pseudonocardiales</taxon>
        <taxon>Pseudonocardiaceae</taxon>
        <taxon>Amycolatopsis</taxon>
    </lineage>
</organism>
<reference evidence="8" key="1">
    <citation type="submission" date="2023-03" db="EMBL/GenBank/DDBJ databases">
        <title>Amycolatopsis taiwanensis NBRC 103393.</title>
        <authorList>
            <person name="Ichikawa N."/>
            <person name="Sato H."/>
            <person name="Tonouchi N."/>
        </authorList>
    </citation>
    <scope>NUCLEOTIDE SEQUENCE</scope>
    <source>
        <strain evidence="8">NBRC 103393</strain>
    </source>
</reference>
<feature type="domain" description="MrpA C-terminal/MbhD" evidence="7">
    <location>
        <begin position="14"/>
        <end position="73"/>
    </location>
</feature>
<feature type="transmembrane region" description="Helical" evidence="6">
    <location>
        <begin position="52"/>
        <end position="71"/>
    </location>
</feature>
<keyword evidence="4 6" id="KW-1133">Transmembrane helix</keyword>
<evidence type="ECO:0000313" key="8">
    <source>
        <dbReference type="EMBL" id="GLY70100.1"/>
    </source>
</evidence>
<keyword evidence="5 6" id="KW-0472">Membrane</keyword>
<keyword evidence="3 6" id="KW-0812">Transmembrane</keyword>
<comment type="caution">
    <text evidence="8">The sequence shown here is derived from an EMBL/GenBank/DDBJ whole genome shotgun (WGS) entry which is preliminary data.</text>
</comment>
<feature type="transmembrane region" description="Helical" evidence="6">
    <location>
        <begin position="29"/>
        <end position="46"/>
    </location>
</feature>
<evidence type="ECO:0000259" key="7">
    <source>
        <dbReference type="Pfam" id="PF13244"/>
    </source>
</evidence>
<gene>
    <name evidence="8" type="ORF">Atai01_67190</name>
</gene>
<proteinExistence type="predicted"/>
<dbReference type="GO" id="GO:0005886">
    <property type="term" value="C:plasma membrane"/>
    <property type="evidence" value="ECO:0007669"/>
    <property type="project" value="UniProtKB-SubCell"/>
</dbReference>
<sequence length="79" mass="8266">MTALALIMLTLVGVGGSIVALTGDPKRQAVTLSVYGLLLTVLFMVLQAPDVALSQFAVGSAIVPLMVLLTVRITSGRRR</sequence>
<protein>
    <recommendedName>
        <fullName evidence="7">MrpA C-terminal/MbhD domain-containing protein</fullName>
    </recommendedName>
</protein>